<reference evidence="2 3" key="1">
    <citation type="submission" date="2014-04" db="EMBL/GenBank/DDBJ databases">
        <authorList>
            <consortium name="DOE Joint Genome Institute"/>
            <person name="Kuo A."/>
            <person name="Tarkka M."/>
            <person name="Buscot F."/>
            <person name="Kohler A."/>
            <person name="Nagy L.G."/>
            <person name="Floudas D."/>
            <person name="Copeland A."/>
            <person name="Barry K.W."/>
            <person name="Cichocki N."/>
            <person name="Veneault-Fourrey C."/>
            <person name="LaButti K."/>
            <person name="Lindquist E.A."/>
            <person name="Lipzen A."/>
            <person name="Lundell T."/>
            <person name="Morin E."/>
            <person name="Murat C."/>
            <person name="Sun H."/>
            <person name="Tunlid A."/>
            <person name="Henrissat B."/>
            <person name="Grigoriev I.V."/>
            <person name="Hibbett D.S."/>
            <person name="Martin F."/>
            <person name="Nordberg H.P."/>
            <person name="Cantor M.N."/>
            <person name="Hua S.X."/>
        </authorList>
    </citation>
    <scope>NUCLEOTIDE SEQUENCE [LARGE SCALE GENOMIC DNA]</scope>
    <source>
        <strain evidence="2 3">F 1598</strain>
    </source>
</reference>
<dbReference type="EMBL" id="KN833077">
    <property type="protein sequence ID" value="KIM73659.1"/>
    <property type="molecule type" value="Genomic_DNA"/>
</dbReference>
<reference evidence="3" key="2">
    <citation type="submission" date="2015-01" db="EMBL/GenBank/DDBJ databases">
        <title>Evolutionary Origins and Diversification of the Mycorrhizal Mutualists.</title>
        <authorList>
            <consortium name="DOE Joint Genome Institute"/>
            <consortium name="Mycorrhizal Genomics Consortium"/>
            <person name="Kohler A."/>
            <person name="Kuo A."/>
            <person name="Nagy L.G."/>
            <person name="Floudas D."/>
            <person name="Copeland A."/>
            <person name="Barry K.W."/>
            <person name="Cichocki N."/>
            <person name="Veneault-Fourrey C."/>
            <person name="LaButti K."/>
            <person name="Lindquist E.A."/>
            <person name="Lipzen A."/>
            <person name="Lundell T."/>
            <person name="Morin E."/>
            <person name="Murat C."/>
            <person name="Riley R."/>
            <person name="Ohm R."/>
            <person name="Sun H."/>
            <person name="Tunlid A."/>
            <person name="Henrissat B."/>
            <person name="Grigoriev I.V."/>
            <person name="Hibbett D.S."/>
            <person name="Martin F."/>
        </authorList>
    </citation>
    <scope>NUCLEOTIDE SEQUENCE [LARGE SCALE GENOMIC DNA]</scope>
    <source>
        <strain evidence="3">F 1598</strain>
    </source>
</reference>
<feature type="compositionally biased region" description="Basic and acidic residues" evidence="1">
    <location>
        <begin position="26"/>
        <end position="51"/>
    </location>
</feature>
<feature type="region of interest" description="Disordered" evidence="1">
    <location>
        <begin position="26"/>
        <end position="53"/>
    </location>
</feature>
<name>A0A0C3F0J0_PILCF</name>
<keyword evidence="3" id="KW-1185">Reference proteome</keyword>
<gene>
    <name evidence="2" type="ORF">PILCRDRAFT_723938</name>
</gene>
<sequence>METHHHAFGLPSGWWERTQFEVMPRPWKDSDIGGEKVEGKGKGREVREPKRQGSLVIATSEQAEGWDVTRKCVAVARSVIGTSLNITHQALVMGVDLLDLAPVPGLRAAAVTLLNVWDALQKVDMNRMACLRLTQRCVDILICVRQEVQYTGGDVDELKEPVDKLMTCVFFGSIYVLV</sequence>
<dbReference type="CDD" id="cd21037">
    <property type="entry name" value="MLKL_NTD"/>
    <property type="match status" value="1"/>
</dbReference>
<dbReference type="Proteomes" id="UP000054166">
    <property type="component" value="Unassembled WGS sequence"/>
</dbReference>
<evidence type="ECO:0000313" key="3">
    <source>
        <dbReference type="Proteomes" id="UP000054166"/>
    </source>
</evidence>
<organism evidence="2 3">
    <name type="scientific">Piloderma croceum (strain F 1598)</name>
    <dbReference type="NCBI Taxonomy" id="765440"/>
    <lineage>
        <taxon>Eukaryota</taxon>
        <taxon>Fungi</taxon>
        <taxon>Dikarya</taxon>
        <taxon>Basidiomycota</taxon>
        <taxon>Agaricomycotina</taxon>
        <taxon>Agaricomycetes</taxon>
        <taxon>Agaricomycetidae</taxon>
        <taxon>Atheliales</taxon>
        <taxon>Atheliaceae</taxon>
        <taxon>Piloderma</taxon>
    </lineage>
</organism>
<dbReference type="STRING" id="765440.A0A0C3F0J0"/>
<evidence type="ECO:0000256" key="1">
    <source>
        <dbReference type="SAM" id="MobiDB-lite"/>
    </source>
</evidence>
<dbReference type="OrthoDB" id="1668230at2759"/>
<proteinExistence type="predicted"/>
<evidence type="ECO:0000313" key="2">
    <source>
        <dbReference type="EMBL" id="KIM73659.1"/>
    </source>
</evidence>
<dbReference type="AlphaFoldDB" id="A0A0C3F0J0"/>
<dbReference type="HOGENOM" id="CLU_1511169_0_0_1"/>
<dbReference type="InterPro" id="IPR059179">
    <property type="entry name" value="MLKL-like_MCAfunc"/>
</dbReference>
<protein>
    <submittedName>
        <fullName evidence="2">Uncharacterized protein</fullName>
    </submittedName>
</protein>
<dbReference type="InParanoid" id="A0A0C3F0J0"/>
<accession>A0A0C3F0J0</accession>